<feature type="region of interest" description="Disordered" evidence="1">
    <location>
        <begin position="1"/>
        <end position="21"/>
    </location>
</feature>
<dbReference type="AlphaFoldDB" id="A0A0A9CJ28"/>
<dbReference type="EMBL" id="GBRH01226378">
    <property type="protein sequence ID" value="JAD71517.1"/>
    <property type="molecule type" value="Transcribed_RNA"/>
</dbReference>
<proteinExistence type="predicted"/>
<sequence length="67" mass="7565">MESWDTSESGSRPKPTMPEPLFRLPTFIEPQPNPSGTFSFSPDDDVKVNLSVAYTPMVIVPSPYVYW</sequence>
<organism evidence="2">
    <name type="scientific">Arundo donax</name>
    <name type="common">Giant reed</name>
    <name type="synonym">Donax arundinaceus</name>
    <dbReference type="NCBI Taxonomy" id="35708"/>
    <lineage>
        <taxon>Eukaryota</taxon>
        <taxon>Viridiplantae</taxon>
        <taxon>Streptophyta</taxon>
        <taxon>Embryophyta</taxon>
        <taxon>Tracheophyta</taxon>
        <taxon>Spermatophyta</taxon>
        <taxon>Magnoliopsida</taxon>
        <taxon>Liliopsida</taxon>
        <taxon>Poales</taxon>
        <taxon>Poaceae</taxon>
        <taxon>PACMAD clade</taxon>
        <taxon>Arundinoideae</taxon>
        <taxon>Arundineae</taxon>
        <taxon>Arundo</taxon>
    </lineage>
</organism>
<name>A0A0A9CJ28_ARUDO</name>
<accession>A0A0A9CJ28</accession>
<feature type="compositionally biased region" description="Polar residues" evidence="1">
    <location>
        <begin position="1"/>
        <end position="10"/>
    </location>
</feature>
<evidence type="ECO:0000313" key="2">
    <source>
        <dbReference type="EMBL" id="JAD71517.1"/>
    </source>
</evidence>
<reference evidence="2" key="1">
    <citation type="submission" date="2014-09" db="EMBL/GenBank/DDBJ databases">
        <authorList>
            <person name="Magalhaes I.L.F."/>
            <person name="Oliveira U."/>
            <person name="Santos F.R."/>
            <person name="Vidigal T.H.D.A."/>
            <person name="Brescovit A.D."/>
            <person name="Santos A.J."/>
        </authorList>
    </citation>
    <scope>NUCLEOTIDE SEQUENCE</scope>
    <source>
        <tissue evidence="2">Shoot tissue taken approximately 20 cm above the soil surface</tissue>
    </source>
</reference>
<evidence type="ECO:0000256" key="1">
    <source>
        <dbReference type="SAM" id="MobiDB-lite"/>
    </source>
</evidence>
<protein>
    <submittedName>
        <fullName evidence="2">Uncharacterized protein</fullName>
    </submittedName>
</protein>
<reference evidence="2" key="2">
    <citation type="journal article" date="2015" name="Data Brief">
        <title>Shoot transcriptome of the giant reed, Arundo donax.</title>
        <authorList>
            <person name="Barrero R.A."/>
            <person name="Guerrero F.D."/>
            <person name="Moolhuijzen P."/>
            <person name="Goolsby J.A."/>
            <person name="Tidwell J."/>
            <person name="Bellgard S.E."/>
            <person name="Bellgard M.I."/>
        </authorList>
    </citation>
    <scope>NUCLEOTIDE SEQUENCE</scope>
    <source>
        <tissue evidence="2">Shoot tissue taken approximately 20 cm above the soil surface</tissue>
    </source>
</reference>